<accession>A0A174L114</accession>
<dbReference type="SMART" id="SM00530">
    <property type="entry name" value="HTH_XRE"/>
    <property type="match status" value="2"/>
</dbReference>
<dbReference type="Pfam" id="PF01381">
    <property type="entry name" value="HTH_3"/>
    <property type="match status" value="2"/>
</dbReference>
<dbReference type="InterPro" id="IPR010982">
    <property type="entry name" value="Lambda_DNA-bd_dom_sf"/>
</dbReference>
<dbReference type="CDD" id="cd00093">
    <property type="entry name" value="HTH_XRE"/>
    <property type="match status" value="2"/>
</dbReference>
<dbReference type="AlphaFoldDB" id="A0A174L114"/>
<evidence type="ECO:0000259" key="2">
    <source>
        <dbReference type="PROSITE" id="PS50943"/>
    </source>
</evidence>
<dbReference type="EMBL" id="CZAJ01000019">
    <property type="protein sequence ID" value="CUP15249.1"/>
    <property type="molecule type" value="Genomic_DNA"/>
</dbReference>
<dbReference type="Proteomes" id="UP000095602">
    <property type="component" value="Unassembled WGS sequence"/>
</dbReference>
<dbReference type="PANTHER" id="PTHR46558:SF11">
    <property type="entry name" value="HTH-TYPE TRANSCRIPTIONAL REGULATOR XRE"/>
    <property type="match status" value="1"/>
</dbReference>
<proteinExistence type="predicted"/>
<evidence type="ECO:0000313" key="3">
    <source>
        <dbReference type="EMBL" id="CUP15249.1"/>
    </source>
</evidence>
<name>A0A174L114_9FIRM</name>
<dbReference type="SUPFAM" id="SSF47413">
    <property type="entry name" value="lambda repressor-like DNA-binding domains"/>
    <property type="match status" value="2"/>
</dbReference>
<organism evidence="3 4">
    <name type="scientific">Agathobacter rectalis</name>
    <dbReference type="NCBI Taxonomy" id="39491"/>
    <lineage>
        <taxon>Bacteria</taxon>
        <taxon>Bacillati</taxon>
        <taxon>Bacillota</taxon>
        <taxon>Clostridia</taxon>
        <taxon>Lachnospirales</taxon>
        <taxon>Lachnospiraceae</taxon>
        <taxon>Agathobacter</taxon>
    </lineage>
</organism>
<dbReference type="PROSITE" id="PS50943">
    <property type="entry name" value="HTH_CROC1"/>
    <property type="match status" value="2"/>
</dbReference>
<gene>
    <name evidence="3" type="ORF">ERS852497_02051</name>
</gene>
<protein>
    <submittedName>
        <fullName evidence="3">Transcriptional regulator, y4mF family</fullName>
    </submittedName>
</protein>
<dbReference type="GO" id="GO:0003677">
    <property type="term" value="F:DNA binding"/>
    <property type="evidence" value="ECO:0007669"/>
    <property type="project" value="UniProtKB-KW"/>
</dbReference>
<sequence length="216" mass="24036">MAVNGNIIKQLRKEAGLTQGELGKKLGVVKQTISSWENNVSEPNSETLSELSKLFGVSVAQLYDHGVPNIDYANFKMDTPEFVLDFKMRIRDLMEEQKMSEDEFAQRVGFHKEEKDAYLYGNKMPSIEDLIKIAGALNVSTDYLLNISSRKRISSQEESLLQKFNRCDEDSQQYLLAKAGVLCVEGISAVAAGEYGKYADEEKKSFPSSGTEGKGA</sequence>
<keyword evidence="1" id="KW-0238">DNA-binding</keyword>
<dbReference type="PANTHER" id="PTHR46558">
    <property type="entry name" value="TRACRIPTIONAL REGULATORY PROTEIN-RELATED-RELATED"/>
    <property type="match status" value="1"/>
</dbReference>
<dbReference type="RefSeq" id="WP_003502182.1">
    <property type="nucleotide sequence ID" value="NZ_CZAJ01000019.1"/>
</dbReference>
<evidence type="ECO:0000256" key="1">
    <source>
        <dbReference type="ARBA" id="ARBA00023125"/>
    </source>
</evidence>
<dbReference type="InterPro" id="IPR001387">
    <property type="entry name" value="Cro/C1-type_HTH"/>
</dbReference>
<dbReference type="Gene3D" id="1.10.260.40">
    <property type="entry name" value="lambda repressor-like DNA-binding domains"/>
    <property type="match status" value="2"/>
</dbReference>
<reference evidence="3 4" key="1">
    <citation type="submission" date="2015-09" db="EMBL/GenBank/DDBJ databases">
        <authorList>
            <consortium name="Pathogen Informatics"/>
        </authorList>
    </citation>
    <scope>NUCLEOTIDE SEQUENCE [LARGE SCALE GENOMIC DNA]</scope>
    <source>
        <strain evidence="3 4">2789STDY5834884</strain>
    </source>
</reference>
<feature type="domain" description="HTH cro/C1-type" evidence="2">
    <location>
        <begin position="90"/>
        <end position="144"/>
    </location>
</feature>
<feature type="domain" description="HTH cro/C1-type" evidence="2">
    <location>
        <begin position="8"/>
        <end position="62"/>
    </location>
</feature>
<evidence type="ECO:0000313" key="4">
    <source>
        <dbReference type="Proteomes" id="UP000095602"/>
    </source>
</evidence>